<dbReference type="InterPro" id="IPR056362">
    <property type="entry name" value="AtuA-like_ferredoxin_dom"/>
</dbReference>
<keyword evidence="3" id="KW-1185">Reference proteome</keyword>
<dbReference type="Pfam" id="PF23544">
    <property type="entry name" value="AtuA_ferredoxin"/>
    <property type="match status" value="1"/>
</dbReference>
<organism evidence="2 3">
    <name type="scientific">Pontibacillus salicampi</name>
    <dbReference type="NCBI Taxonomy" id="1449801"/>
    <lineage>
        <taxon>Bacteria</taxon>
        <taxon>Bacillati</taxon>
        <taxon>Bacillota</taxon>
        <taxon>Bacilli</taxon>
        <taxon>Bacillales</taxon>
        <taxon>Bacillaceae</taxon>
        <taxon>Pontibacillus</taxon>
    </lineage>
</organism>
<dbReference type="RefSeq" id="WP_377348876.1">
    <property type="nucleotide sequence ID" value="NZ_JBHLTP010000011.1"/>
</dbReference>
<name>A0ABV6LQJ1_9BACI</name>
<feature type="domain" description="AtuA-like ferredoxin-fold" evidence="1">
    <location>
        <begin position="4"/>
        <end position="102"/>
    </location>
</feature>
<dbReference type="PANTHER" id="PTHR47708">
    <property type="match status" value="1"/>
</dbReference>
<reference evidence="2 3" key="1">
    <citation type="submission" date="2024-09" db="EMBL/GenBank/DDBJ databases">
        <authorList>
            <person name="Sun Q."/>
            <person name="Mori K."/>
        </authorList>
    </citation>
    <scope>NUCLEOTIDE SEQUENCE [LARGE SCALE GENOMIC DNA]</scope>
    <source>
        <strain evidence="2 3">NCAIM B.02529</strain>
    </source>
</reference>
<evidence type="ECO:0000259" key="1">
    <source>
        <dbReference type="Pfam" id="PF23544"/>
    </source>
</evidence>
<evidence type="ECO:0000313" key="2">
    <source>
        <dbReference type="EMBL" id="MFC0524671.1"/>
    </source>
</evidence>
<dbReference type="EMBL" id="JBHLTP010000011">
    <property type="protein sequence ID" value="MFC0524671.1"/>
    <property type="molecule type" value="Genomic_DNA"/>
</dbReference>
<gene>
    <name evidence="2" type="ORF">ACFFGV_13925</name>
</gene>
<proteinExistence type="predicted"/>
<protein>
    <recommendedName>
        <fullName evidence="1">AtuA-like ferredoxin-fold domain-containing protein</fullName>
    </recommendedName>
</protein>
<accession>A0ABV6LQJ1</accession>
<dbReference type="PANTHER" id="PTHR47708:SF2">
    <property type="entry name" value="SI:CH73-132F6.5"/>
    <property type="match status" value="1"/>
</dbReference>
<evidence type="ECO:0000313" key="3">
    <source>
        <dbReference type="Proteomes" id="UP001589836"/>
    </source>
</evidence>
<dbReference type="Proteomes" id="UP001589836">
    <property type="component" value="Unassembled WGS sequence"/>
</dbReference>
<comment type="caution">
    <text evidence="2">The sequence shown here is derived from an EMBL/GenBank/DDBJ whole genome shotgun (WGS) entry which is preliminary data.</text>
</comment>
<sequence>MSSVQLVEIAQARSGDKGNTVNIGLIAKEEGAYSYLVDQVTSDKVKEHLTGLVNGTVTRYELPNIGALNFVCTEALAGGGSNSVRLDNLGKCFAANLLRMTIDIPENEKNVSDII</sequence>